<keyword evidence="2" id="KW-1185">Reference proteome</keyword>
<dbReference type="EMBL" id="QGKV02000297">
    <property type="protein sequence ID" value="KAF3610651.1"/>
    <property type="molecule type" value="Genomic_DNA"/>
</dbReference>
<accession>A0ABQ7F5Y7</accession>
<dbReference type="Proteomes" id="UP000266723">
    <property type="component" value="Unassembled WGS sequence"/>
</dbReference>
<gene>
    <name evidence="1" type="ORF">DY000_02047944</name>
</gene>
<proteinExistence type="predicted"/>
<organism evidence="1 2">
    <name type="scientific">Brassica cretica</name>
    <name type="common">Mustard</name>
    <dbReference type="NCBI Taxonomy" id="69181"/>
    <lineage>
        <taxon>Eukaryota</taxon>
        <taxon>Viridiplantae</taxon>
        <taxon>Streptophyta</taxon>
        <taxon>Embryophyta</taxon>
        <taxon>Tracheophyta</taxon>
        <taxon>Spermatophyta</taxon>
        <taxon>Magnoliopsida</taxon>
        <taxon>eudicotyledons</taxon>
        <taxon>Gunneridae</taxon>
        <taxon>Pentapetalae</taxon>
        <taxon>rosids</taxon>
        <taxon>malvids</taxon>
        <taxon>Brassicales</taxon>
        <taxon>Brassicaceae</taxon>
        <taxon>Brassiceae</taxon>
        <taxon>Brassica</taxon>
    </lineage>
</organism>
<sequence length="204" mass="23034">MGKLATNLDDFLPSSSSVPCSVEDQKVSPAMSSVSRGGLSEFIWPSVAVLAFYIKVILFSCCFPCQLLPYPLPGRAHSSQKQERKIQREREKEREKNLFGVQVFRITQVLQPLVLSVISRSVLLELQFLLGDQKYFEVLGSTIEEHRPCPFLVIYDRGCHRRPVHSKPKGPATDKLMLMPTEAPKVSPSVFAPTKENYFRPRAP</sequence>
<evidence type="ECO:0000313" key="2">
    <source>
        <dbReference type="Proteomes" id="UP000266723"/>
    </source>
</evidence>
<comment type="caution">
    <text evidence="1">The sequence shown here is derived from an EMBL/GenBank/DDBJ whole genome shotgun (WGS) entry which is preliminary data.</text>
</comment>
<protein>
    <submittedName>
        <fullName evidence="1">Uncharacterized protein</fullName>
    </submittedName>
</protein>
<evidence type="ECO:0000313" key="1">
    <source>
        <dbReference type="EMBL" id="KAF3610651.1"/>
    </source>
</evidence>
<reference evidence="1 2" key="1">
    <citation type="journal article" date="2020" name="BMC Genomics">
        <title>Intraspecific diversification of the crop wild relative Brassica cretica Lam. using demographic model selection.</title>
        <authorList>
            <person name="Kioukis A."/>
            <person name="Michalopoulou V.A."/>
            <person name="Briers L."/>
            <person name="Pirintsos S."/>
            <person name="Studholme D.J."/>
            <person name="Pavlidis P."/>
            <person name="Sarris P.F."/>
        </authorList>
    </citation>
    <scope>NUCLEOTIDE SEQUENCE [LARGE SCALE GENOMIC DNA]</scope>
    <source>
        <strain evidence="2">cv. PFS-1207/04</strain>
    </source>
</reference>
<name>A0ABQ7F5Y7_BRACR</name>